<dbReference type="PRINTS" id="PR00507">
    <property type="entry name" value="N12N6MTFRASE"/>
</dbReference>
<reference evidence="10 11" key="1">
    <citation type="submission" date="2019-10" db="EMBL/GenBank/DDBJ databases">
        <title>Draft Genome Sequence of Cytophagaceae sp. SJW1-29.</title>
        <authorList>
            <person name="Choi A."/>
        </authorList>
    </citation>
    <scope>NUCLEOTIDE SEQUENCE [LARGE SCALE GENOMIC DNA]</scope>
    <source>
        <strain evidence="10 11">SJW1-29</strain>
    </source>
</reference>
<dbReference type="InterPro" id="IPR002052">
    <property type="entry name" value="DNA_methylase_N6_adenine_CS"/>
</dbReference>
<protein>
    <recommendedName>
        <fullName evidence="1">site-specific DNA-methyltransferase (adenine-specific)</fullName>
        <ecNumber evidence="1">2.1.1.72</ecNumber>
    </recommendedName>
</protein>
<evidence type="ECO:0000313" key="11">
    <source>
        <dbReference type="Proteomes" id="UP000479293"/>
    </source>
</evidence>
<dbReference type="GO" id="GO:0003677">
    <property type="term" value="F:DNA binding"/>
    <property type="evidence" value="ECO:0007669"/>
    <property type="project" value="UniProtKB-KW"/>
</dbReference>
<evidence type="ECO:0000256" key="3">
    <source>
        <dbReference type="ARBA" id="ARBA00022679"/>
    </source>
</evidence>
<evidence type="ECO:0000259" key="9">
    <source>
        <dbReference type="Pfam" id="PF12950"/>
    </source>
</evidence>
<comment type="caution">
    <text evidence="10">The sequence shown here is derived from an EMBL/GenBank/DDBJ whole genome shotgun (WGS) entry which is preliminary data.</text>
</comment>
<proteinExistence type="predicted"/>
<dbReference type="InterPro" id="IPR029063">
    <property type="entry name" value="SAM-dependent_MTases_sf"/>
</dbReference>
<dbReference type="InterPro" id="IPR050953">
    <property type="entry name" value="N4_N6_ade-DNA_methylase"/>
</dbReference>
<evidence type="ECO:0000256" key="6">
    <source>
        <dbReference type="ARBA" id="ARBA00023125"/>
    </source>
</evidence>
<keyword evidence="3" id="KW-0808">Transferase</keyword>
<gene>
    <name evidence="10" type="ORF">GBK04_00080</name>
</gene>
<evidence type="ECO:0000256" key="4">
    <source>
        <dbReference type="ARBA" id="ARBA00022691"/>
    </source>
</evidence>
<dbReference type="Proteomes" id="UP000479293">
    <property type="component" value="Unassembled WGS sequence"/>
</dbReference>
<evidence type="ECO:0000256" key="5">
    <source>
        <dbReference type="ARBA" id="ARBA00022747"/>
    </source>
</evidence>
<dbReference type="InterPro" id="IPR025931">
    <property type="entry name" value="TaqI_C"/>
</dbReference>
<accession>A0A7C9F482</accession>
<feature type="domain" description="Type II methyltransferase M.TaqI-like" evidence="8">
    <location>
        <begin position="642"/>
        <end position="902"/>
    </location>
</feature>
<organism evidence="10 11">
    <name type="scientific">Salmonirosea aquatica</name>
    <dbReference type="NCBI Taxonomy" id="2654236"/>
    <lineage>
        <taxon>Bacteria</taxon>
        <taxon>Pseudomonadati</taxon>
        <taxon>Bacteroidota</taxon>
        <taxon>Cytophagia</taxon>
        <taxon>Cytophagales</taxon>
        <taxon>Spirosomataceae</taxon>
        <taxon>Salmonirosea</taxon>
    </lineage>
</organism>
<evidence type="ECO:0000313" key="10">
    <source>
        <dbReference type="EMBL" id="MPR31786.1"/>
    </source>
</evidence>
<keyword evidence="11" id="KW-1185">Reference proteome</keyword>
<keyword evidence="4" id="KW-0949">S-adenosyl-L-methionine</keyword>
<dbReference type="InterPro" id="IPR011639">
    <property type="entry name" value="MethylTrfase_TaqI-like_dom"/>
</dbReference>
<dbReference type="Pfam" id="PF07669">
    <property type="entry name" value="Eco57I"/>
    <property type="match status" value="1"/>
</dbReference>
<keyword evidence="6" id="KW-0238">DNA-binding</keyword>
<keyword evidence="5" id="KW-0680">Restriction system</keyword>
<dbReference type="EC" id="2.1.1.72" evidence="1"/>
<dbReference type="GO" id="GO:0032259">
    <property type="term" value="P:methylation"/>
    <property type="evidence" value="ECO:0007669"/>
    <property type="project" value="UniProtKB-KW"/>
</dbReference>
<dbReference type="Gene3D" id="3.40.50.150">
    <property type="entry name" value="Vaccinia Virus protein VP39"/>
    <property type="match status" value="1"/>
</dbReference>
<evidence type="ECO:0000256" key="7">
    <source>
        <dbReference type="ARBA" id="ARBA00047942"/>
    </source>
</evidence>
<dbReference type="PANTHER" id="PTHR33841">
    <property type="entry name" value="DNA METHYLTRANSFERASE YEEA-RELATED"/>
    <property type="match status" value="1"/>
</dbReference>
<dbReference type="GO" id="GO:0009307">
    <property type="term" value="P:DNA restriction-modification system"/>
    <property type="evidence" value="ECO:0007669"/>
    <property type="project" value="UniProtKB-KW"/>
</dbReference>
<sequence>MVSDKVKGSVGDMKKNLQNAIKHFGDGNLFENAINLFQVLGYNTERRSPLLRPTFAELNDAFGVGERMNLDRAQVADWMEVHLLFQLTEAEMNRQMGLFDAGRLNDTIIEAYLFFAIELKSEQTYSRTKLADITRELNRAFPMPVMVLFRCGDTLSLSVIKRRLNKRDADSDVLEKVTIIKDIRISHPHRAHIEVLYDLSLPKIKADYGVKNFVELHNAWQKTLDSSELNKRFYRELANWYFWAIQEVEYPDDDGSKREVRNAQNVIRLLTRLIFVWFLKEKTVAGEPLIPDELFDYTRLRKVLNFSDKTGSTYYKAILQNLFFATLNTEMEKDKSGSRTFVKRQNGIQTYYRYKRFFKDESQALDLFENIPFLNGGLFENLDNDTDDPNVKIRVDCFSNRIDHEERLKVPDHLFFHPEGKDEEIEVDLNEVYGTKGKRYKVRPLIDLLHKYKFTIDENTPIEEEIALDPELLGKVFENLLASYVPETQSTARKLTGSFYTPREIVDYMVDESLTAHLDNALAKEHPEAQNIRPRLRDLFAYTSDHHQFHDREVSTLIGALDACKILDPACGSGAFSLGILHKMVFLLRKLDPHNERWKQKQIEKVRELTDATLHEPLIEDIERAFANNELDYGRKLYLIENCLYGLDIQPIAVQITKLRCFISLIVDQRVTHAQPNLGIRPLPNLELKFVAADSLYMIETAGSQLSIQNVALVDRIEQKQSELKNVRARYFNARTPATKQKYRALDFELRHELVALYEAVGWDHEIAERLVRWDPFDQNQHAAFFRADWMFNLTGIAKRIGKADEFGYFDIVLANPPYVRQESLGDIKPWLKAQYPDIYSGMADLYVYFVRLGIRLLKPGGTLTYILPNHWLRTNYGENLRRFLKTKRIDALINFGDLPVFSEATTYSCILSVQERPATKSLGALEVDTLDFPKGLSAYFNENLFDVPTDSLADDDIWKIVDADTLRLLGQMNAVGVPLKQYVRDAYYGIKSGLTEAFSPEPSIGLSLLADDPTHEIIKLMLMGRDIKRYDTPIPDRYLIRFEKGVTNRERKKMPPEKWLAETYPRIYEHLLPYKKRATKRYDQGDYWWELRACDYYKVFDEPKIMYQKFQVTPCFILDETGLYCNDSMWVIPKADKVLLGILNSKIGWFLISNYCIRIQNGHQLLFKNLGRIPIAEANDWQRPIIERYVSAVIAAKRHGIDITLTEQLLDAMVFELYFPVEVQTEGCEVIEWAGKVTEYQQSTNNDTQEEWQVWIDMVNNPKSELRNRVIAQAHTVEPVRKILSAVGKK</sequence>
<comment type="catalytic activity">
    <reaction evidence="7">
        <text>a 2'-deoxyadenosine in DNA + S-adenosyl-L-methionine = an N(6)-methyl-2'-deoxyadenosine in DNA + S-adenosyl-L-homocysteine + H(+)</text>
        <dbReference type="Rhea" id="RHEA:15197"/>
        <dbReference type="Rhea" id="RHEA-COMP:12418"/>
        <dbReference type="Rhea" id="RHEA-COMP:12419"/>
        <dbReference type="ChEBI" id="CHEBI:15378"/>
        <dbReference type="ChEBI" id="CHEBI:57856"/>
        <dbReference type="ChEBI" id="CHEBI:59789"/>
        <dbReference type="ChEBI" id="CHEBI:90615"/>
        <dbReference type="ChEBI" id="CHEBI:90616"/>
        <dbReference type="EC" id="2.1.1.72"/>
    </reaction>
</comment>
<evidence type="ECO:0000256" key="2">
    <source>
        <dbReference type="ARBA" id="ARBA00022603"/>
    </source>
</evidence>
<name>A0A7C9F482_9BACT</name>
<dbReference type="Pfam" id="PF12950">
    <property type="entry name" value="TaqI_C"/>
    <property type="match status" value="1"/>
</dbReference>
<dbReference type="SUPFAM" id="SSF53335">
    <property type="entry name" value="S-adenosyl-L-methionine-dependent methyltransferases"/>
    <property type="match status" value="1"/>
</dbReference>
<evidence type="ECO:0000256" key="1">
    <source>
        <dbReference type="ARBA" id="ARBA00011900"/>
    </source>
</evidence>
<evidence type="ECO:0000259" key="8">
    <source>
        <dbReference type="Pfam" id="PF07669"/>
    </source>
</evidence>
<keyword evidence="2" id="KW-0489">Methyltransferase</keyword>
<feature type="domain" description="TaqI-like C-terminal specificity" evidence="9">
    <location>
        <begin position="1022"/>
        <end position="1176"/>
    </location>
</feature>
<dbReference type="GO" id="GO:0009007">
    <property type="term" value="F:site-specific DNA-methyltransferase (adenine-specific) activity"/>
    <property type="evidence" value="ECO:0007669"/>
    <property type="project" value="UniProtKB-EC"/>
</dbReference>
<dbReference type="PANTHER" id="PTHR33841:SF1">
    <property type="entry name" value="DNA METHYLTRANSFERASE A"/>
    <property type="match status" value="1"/>
</dbReference>
<dbReference type="EMBL" id="WHLY01000001">
    <property type="protein sequence ID" value="MPR31786.1"/>
    <property type="molecule type" value="Genomic_DNA"/>
</dbReference>
<dbReference type="PROSITE" id="PS00092">
    <property type="entry name" value="N6_MTASE"/>
    <property type="match status" value="1"/>
</dbReference>